<keyword evidence="2" id="KW-1185">Reference proteome</keyword>
<dbReference type="Proteomes" id="UP000008281">
    <property type="component" value="Unassembled WGS sequence"/>
</dbReference>
<name>E3MXS9_CAERE</name>
<dbReference type="AlphaFoldDB" id="E3MXS9"/>
<evidence type="ECO:0000313" key="2">
    <source>
        <dbReference type="Proteomes" id="UP000008281"/>
    </source>
</evidence>
<organism evidence="2">
    <name type="scientific">Caenorhabditis remanei</name>
    <name type="common">Caenorhabditis vulgaris</name>
    <dbReference type="NCBI Taxonomy" id="31234"/>
    <lineage>
        <taxon>Eukaryota</taxon>
        <taxon>Metazoa</taxon>
        <taxon>Ecdysozoa</taxon>
        <taxon>Nematoda</taxon>
        <taxon>Chromadorea</taxon>
        <taxon>Rhabditida</taxon>
        <taxon>Rhabditina</taxon>
        <taxon>Rhabditomorpha</taxon>
        <taxon>Rhabditoidea</taxon>
        <taxon>Rhabditidae</taxon>
        <taxon>Peloderinae</taxon>
        <taxon>Caenorhabditis</taxon>
    </lineage>
</organism>
<dbReference type="InParanoid" id="E3MXS9"/>
<sequence length="141" mass="16182">MLDDGDGPRVFRKKTSFPTQEELNFFHANVSIGKEPTMKRQNAAYRAMDPVRIKFINLDKVAFGSDLHYHMSTLFKRNVWFQLEHSGLLEKSGIVRNHLTYNLSDGGVIMNKLADAMQSNKEISIDEGFSVTMNVFRPKKQ</sequence>
<proteinExistence type="predicted"/>
<gene>
    <name evidence="1" type="ORF">CRE_26709</name>
</gene>
<dbReference type="OrthoDB" id="5897562at2759"/>
<reference evidence="1" key="1">
    <citation type="submission" date="2007-07" db="EMBL/GenBank/DDBJ databases">
        <title>PCAP assembly of the Caenorhabditis remanei genome.</title>
        <authorList>
            <consortium name="The Caenorhabditis remanei Sequencing Consortium"/>
            <person name="Wilson R.K."/>
        </authorList>
    </citation>
    <scope>NUCLEOTIDE SEQUENCE [LARGE SCALE GENOMIC DNA]</scope>
    <source>
        <strain evidence="1">PB4641</strain>
    </source>
</reference>
<evidence type="ECO:0000313" key="1">
    <source>
        <dbReference type="EMBL" id="EFP11803.1"/>
    </source>
</evidence>
<dbReference type="OMA" id="HEGYHEK"/>
<dbReference type="HOGENOM" id="CLU_1827111_0_0_1"/>
<protein>
    <submittedName>
        <fullName evidence="1">Uncharacterized protein</fullName>
    </submittedName>
</protein>
<accession>E3MXS9</accession>
<dbReference type="EMBL" id="DS268493">
    <property type="protein sequence ID" value="EFP11803.1"/>
    <property type="molecule type" value="Genomic_DNA"/>
</dbReference>